<sequence length="234" mass="27105">MNLSKIIRDYNSFFIKVGLVVFGTVFAPWLWAVNHYLTYSNAIMDAAVIEYEEILGVRPVLSLEQEVVVWMRLKKYQKLFANKPQVVLSDYLWVTLNPEVQNKCRRYLKHNPDGNLMLRLQQMLGLPPMEENRVFVVLKVRHNDLFRPCADPDITTTQCGAVSQRGIDEEHALFFTQQVEIAYQQNGYPWTRLGYTYDWHPNAGDYGASEYVIKKGATVKTVERVPSDLYCMGN</sequence>
<accession>A0A2H9TAI2</accession>
<protein>
    <submittedName>
        <fullName evidence="2">Uncharacterized protein</fullName>
    </submittedName>
</protein>
<keyword evidence="1" id="KW-1133">Transmembrane helix</keyword>
<evidence type="ECO:0000256" key="1">
    <source>
        <dbReference type="SAM" id="Phobius"/>
    </source>
</evidence>
<proteinExistence type="predicted"/>
<gene>
    <name evidence="2" type="ORF">CI610_00742</name>
</gene>
<comment type="caution">
    <text evidence="2">The sequence shown here is derived from an EMBL/GenBank/DDBJ whole genome shotgun (WGS) entry which is preliminary data.</text>
</comment>
<dbReference type="EMBL" id="NSIT01000024">
    <property type="protein sequence ID" value="PJE80265.1"/>
    <property type="molecule type" value="Genomic_DNA"/>
</dbReference>
<evidence type="ECO:0000313" key="2">
    <source>
        <dbReference type="EMBL" id="PJE80265.1"/>
    </source>
</evidence>
<reference evidence="2" key="1">
    <citation type="journal article" date="2017" name="Appl. Environ. Microbiol.">
        <title>Molecular characterization of an Endozoicomonas-like organism causing infection in king scallop Pecten maximus L.</title>
        <authorList>
            <person name="Cano I."/>
            <person name="van Aerle R."/>
            <person name="Ross S."/>
            <person name="Verner-Jeffreys D.W."/>
            <person name="Paley R.K."/>
            <person name="Rimmer G."/>
            <person name="Ryder D."/>
            <person name="Hooper P."/>
            <person name="Stone D."/>
            <person name="Feist S.W."/>
        </authorList>
    </citation>
    <scope>NUCLEOTIDE SEQUENCE</scope>
</reference>
<keyword evidence="1" id="KW-0472">Membrane</keyword>
<dbReference type="AlphaFoldDB" id="A0A2H9TAI2"/>
<keyword evidence="1" id="KW-0812">Transmembrane</keyword>
<name>A0A2H9TAI2_9ZZZZ</name>
<organism evidence="2">
    <name type="scientific">invertebrate metagenome</name>
    <dbReference type="NCBI Taxonomy" id="1711999"/>
    <lineage>
        <taxon>unclassified sequences</taxon>
        <taxon>metagenomes</taxon>
        <taxon>organismal metagenomes</taxon>
    </lineage>
</organism>
<feature type="transmembrane region" description="Helical" evidence="1">
    <location>
        <begin position="12"/>
        <end position="31"/>
    </location>
</feature>